<dbReference type="EMBL" id="CAJVPU010021170">
    <property type="protein sequence ID" value="CAG8680079.1"/>
    <property type="molecule type" value="Genomic_DNA"/>
</dbReference>
<accession>A0ACA9NWS5</accession>
<evidence type="ECO:0000313" key="2">
    <source>
        <dbReference type="Proteomes" id="UP000789702"/>
    </source>
</evidence>
<protein>
    <submittedName>
        <fullName evidence="1">3454_t:CDS:1</fullName>
    </submittedName>
</protein>
<comment type="caution">
    <text evidence="1">The sequence shown here is derived from an EMBL/GenBank/DDBJ whole genome shotgun (WGS) entry which is preliminary data.</text>
</comment>
<proteinExistence type="predicted"/>
<name>A0ACA9NWS5_9GLOM</name>
<keyword evidence="2" id="KW-1185">Reference proteome</keyword>
<reference evidence="1" key="1">
    <citation type="submission" date="2021-06" db="EMBL/GenBank/DDBJ databases">
        <authorList>
            <person name="Kallberg Y."/>
            <person name="Tangrot J."/>
            <person name="Rosling A."/>
        </authorList>
    </citation>
    <scope>NUCLEOTIDE SEQUENCE</scope>
    <source>
        <strain evidence="1">IL203A</strain>
    </source>
</reference>
<dbReference type="Proteomes" id="UP000789702">
    <property type="component" value="Unassembled WGS sequence"/>
</dbReference>
<organism evidence="1 2">
    <name type="scientific">Dentiscutata heterogama</name>
    <dbReference type="NCBI Taxonomy" id="1316150"/>
    <lineage>
        <taxon>Eukaryota</taxon>
        <taxon>Fungi</taxon>
        <taxon>Fungi incertae sedis</taxon>
        <taxon>Mucoromycota</taxon>
        <taxon>Glomeromycotina</taxon>
        <taxon>Glomeromycetes</taxon>
        <taxon>Diversisporales</taxon>
        <taxon>Gigasporaceae</taxon>
        <taxon>Dentiscutata</taxon>
    </lineage>
</organism>
<gene>
    <name evidence="1" type="ORF">DHETER_LOCUS10605</name>
</gene>
<feature type="non-terminal residue" evidence="1">
    <location>
        <position position="1"/>
    </location>
</feature>
<sequence length="111" mass="12680">RSMPANLGHRTNLLNEEEQANSNTSMQIPTIEENDHHILDLLLNESFSEVELGLDQPLTKYTSEEKNSSSNNNDIETIDQSREIIDDLQDLEESLVSNEKEEINNVLISQR</sequence>
<evidence type="ECO:0000313" key="1">
    <source>
        <dbReference type="EMBL" id="CAG8680079.1"/>
    </source>
</evidence>